<dbReference type="SUPFAM" id="SSF50249">
    <property type="entry name" value="Nucleic acid-binding proteins"/>
    <property type="match status" value="1"/>
</dbReference>
<feature type="domain" description="FDX-ACB" evidence="18">
    <location>
        <begin position="743"/>
        <end position="836"/>
    </location>
</feature>
<dbReference type="SUPFAM" id="SSF54991">
    <property type="entry name" value="Anticodon-binding domain of PheRS"/>
    <property type="match status" value="1"/>
</dbReference>
<dbReference type="InterPro" id="IPR020825">
    <property type="entry name" value="Phe-tRNA_synthase-like_B3/B4"/>
</dbReference>
<dbReference type="InterPro" id="IPR033714">
    <property type="entry name" value="tRNA_bind_bactPheRS"/>
</dbReference>
<feature type="binding site" evidence="15">
    <location>
        <position position="496"/>
    </location>
    <ligand>
        <name>Mg(2+)</name>
        <dbReference type="ChEBI" id="CHEBI:18420"/>
        <note>shared with alpha subunit</note>
    </ligand>
</feature>
<dbReference type="InterPro" id="IPR002547">
    <property type="entry name" value="tRNA-bd_dom"/>
</dbReference>
<dbReference type="Pfam" id="PF03147">
    <property type="entry name" value="FDX-ACB"/>
    <property type="match status" value="1"/>
</dbReference>
<dbReference type="InterPro" id="IPR005147">
    <property type="entry name" value="tRNA_synthase_B5-dom"/>
</dbReference>
<dbReference type="GO" id="GO:0000049">
    <property type="term" value="F:tRNA binding"/>
    <property type="evidence" value="ECO:0007669"/>
    <property type="project" value="UniProtKB-UniRule"/>
</dbReference>
<dbReference type="RefSeq" id="WP_149109188.1">
    <property type="nucleotide sequence ID" value="NZ_CP042425.1"/>
</dbReference>
<protein>
    <recommendedName>
        <fullName evidence="15">Phenylalanine--tRNA ligase beta subunit</fullName>
        <ecNumber evidence="15">6.1.1.20</ecNumber>
    </recommendedName>
    <alternativeName>
        <fullName evidence="15">Phenylalanyl-tRNA synthetase beta subunit</fullName>
        <shortName evidence="15">PheRS</shortName>
    </alternativeName>
</protein>
<keyword evidence="10 15" id="KW-0460">Magnesium</keyword>
<keyword evidence="6 15" id="KW-0436">Ligase</keyword>
<dbReference type="InterPro" id="IPR009061">
    <property type="entry name" value="DNA-bd_dom_put_sf"/>
</dbReference>
<dbReference type="FunFam" id="3.50.40.10:FF:000001">
    <property type="entry name" value="Phenylalanine--tRNA ligase beta subunit"/>
    <property type="match status" value="1"/>
</dbReference>
<evidence type="ECO:0000256" key="13">
    <source>
        <dbReference type="ARBA" id="ARBA00023146"/>
    </source>
</evidence>
<dbReference type="HAMAP" id="MF_00283">
    <property type="entry name" value="Phe_tRNA_synth_beta1"/>
    <property type="match status" value="1"/>
</dbReference>
<feature type="binding site" evidence="15">
    <location>
        <position position="485"/>
    </location>
    <ligand>
        <name>Mg(2+)</name>
        <dbReference type="ChEBI" id="CHEBI:18420"/>
        <note>shared with alpha subunit</note>
    </ligand>
</feature>
<accession>A0A5C1AAY3</accession>
<evidence type="ECO:0000256" key="1">
    <source>
        <dbReference type="ARBA" id="ARBA00004496"/>
    </source>
</evidence>
<comment type="cofactor">
    <cofactor evidence="15">
        <name>Mg(2+)</name>
        <dbReference type="ChEBI" id="CHEBI:18420"/>
    </cofactor>
    <text evidence="15">Binds 2 magnesium ions per tetramer.</text>
</comment>
<keyword evidence="7 15" id="KW-0479">Metal-binding</keyword>
<keyword evidence="4 15" id="KW-0963">Cytoplasm</keyword>
<dbReference type="AlphaFoldDB" id="A0A5C1AAY3"/>
<dbReference type="PROSITE" id="PS51483">
    <property type="entry name" value="B5"/>
    <property type="match status" value="1"/>
</dbReference>
<keyword evidence="21" id="KW-1185">Reference proteome</keyword>
<dbReference type="SMART" id="SM00874">
    <property type="entry name" value="B5"/>
    <property type="match status" value="1"/>
</dbReference>
<dbReference type="FunFam" id="3.30.70.380:FF:000001">
    <property type="entry name" value="Phenylalanine--tRNA ligase beta subunit"/>
    <property type="match status" value="1"/>
</dbReference>
<evidence type="ECO:0000256" key="9">
    <source>
        <dbReference type="ARBA" id="ARBA00022840"/>
    </source>
</evidence>
<dbReference type="NCBIfam" id="TIGR00472">
    <property type="entry name" value="pheT_bact"/>
    <property type="match status" value="1"/>
</dbReference>
<comment type="catalytic activity">
    <reaction evidence="14 15">
        <text>tRNA(Phe) + L-phenylalanine + ATP = L-phenylalanyl-tRNA(Phe) + AMP + diphosphate + H(+)</text>
        <dbReference type="Rhea" id="RHEA:19413"/>
        <dbReference type="Rhea" id="RHEA-COMP:9668"/>
        <dbReference type="Rhea" id="RHEA-COMP:9699"/>
        <dbReference type="ChEBI" id="CHEBI:15378"/>
        <dbReference type="ChEBI" id="CHEBI:30616"/>
        <dbReference type="ChEBI" id="CHEBI:33019"/>
        <dbReference type="ChEBI" id="CHEBI:58095"/>
        <dbReference type="ChEBI" id="CHEBI:78442"/>
        <dbReference type="ChEBI" id="CHEBI:78531"/>
        <dbReference type="ChEBI" id="CHEBI:456215"/>
        <dbReference type="EC" id="6.1.1.20"/>
    </reaction>
</comment>
<organism evidence="20 21">
    <name type="scientific">Limnoglobus roseus</name>
    <dbReference type="NCBI Taxonomy" id="2598579"/>
    <lineage>
        <taxon>Bacteria</taxon>
        <taxon>Pseudomonadati</taxon>
        <taxon>Planctomycetota</taxon>
        <taxon>Planctomycetia</taxon>
        <taxon>Gemmatales</taxon>
        <taxon>Gemmataceae</taxon>
        <taxon>Limnoglobus</taxon>
    </lineage>
</organism>
<evidence type="ECO:0000256" key="4">
    <source>
        <dbReference type="ARBA" id="ARBA00022490"/>
    </source>
</evidence>
<dbReference type="InterPro" id="IPR004532">
    <property type="entry name" value="Phe-tRNA-ligase_IIc_bsu_bact"/>
</dbReference>
<feature type="domain" description="B5" evidence="19">
    <location>
        <begin position="432"/>
        <end position="508"/>
    </location>
</feature>
<dbReference type="Gene3D" id="3.30.56.10">
    <property type="match status" value="2"/>
</dbReference>
<keyword evidence="12 15" id="KW-0648">Protein biosynthesis</keyword>
<evidence type="ECO:0000256" key="6">
    <source>
        <dbReference type="ARBA" id="ARBA00022598"/>
    </source>
</evidence>
<comment type="similarity">
    <text evidence="2 15">Belongs to the phenylalanyl-tRNA synthetase beta subunit family. Type 1 subfamily.</text>
</comment>
<dbReference type="InterPro" id="IPR041616">
    <property type="entry name" value="PheRS_beta_core"/>
</dbReference>
<dbReference type="Pfam" id="PF03483">
    <property type="entry name" value="B3_4"/>
    <property type="match status" value="1"/>
</dbReference>
<dbReference type="SUPFAM" id="SSF46955">
    <property type="entry name" value="Putative DNA-binding domain"/>
    <property type="match status" value="1"/>
</dbReference>
<dbReference type="Gene3D" id="3.50.40.10">
    <property type="entry name" value="Phenylalanyl-trna Synthetase, Chain B, domain 3"/>
    <property type="match status" value="1"/>
</dbReference>
<dbReference type="PROSITE" id="PS50886">
    <property type="entry name" value="TRBD"/>
    <property type="match status" value="1"/>
</dbReference>
<evidence type="ECO:0000256" key="8">
    <source>
        <dbReference type="ARBA" id="ARBA00022741"/>
    </source>
</evidence>
<dbReference type="GO" id="GO:0000287">
    <property type="term" value="F:magnesium ion binding"/>
    <property type="evidence" value="ECO:0007669"/>
    <property type="project" value="UniProtKB-UniRule"/>
</dbReference>
<dbReference type="SUPFAM" id="SSF56037">
    <property type="entry name" value="PheT/TilS domain"/>
    <property type="match status" value="1"/>
</dbReference>
<dbReference type="InterPro" id="IPR036690">
    <property type="entry name" value="Fdx_antiC-bd_sf"/>
</dbReference>
<evidence type="ECO:0000256" key="7">
    <source>
        <dbReference type="ARBA" id="ARBA00022723"/>
    </source>
</evidence>
<dbReference type="SMART" id="SM00873">
    <property type="entry name" value="B3_4"/>
    <property type="match status" value="1"/>
</dbReference>
<feature type="domain" description="TRNA-binding" evidence="17">
    <location>
        <begin position="56"/>
        <end position="177"/>
    </location>
</feature>
<dbReference type="PANTHER" id="PTHR10947:SF0">
    <property type="entry name" value="PHENYLALANINE--TRNA LIGASE BETA SUBUNIT"/>
    <property type="match status" value="1"/>
</dbReference>
<evidence type="ECO:0000259" key="18">
    <source>
        <dbReference type="PROSITE" id="PS51447"/>
    </source>
</evidence>
<dbReference type="InterPro" id="IPR005146">
    <property type="entry name" value="B3/B4_tRNA-bd"/>
</dbReference>
<dbReference type="InterPro" id="IPR045060">
    <property type="entry name" value="Phe-tRNA-ligase_IIc_bsu"/>
</dbReference>
<dbReference type="SUPFAM" id="SSF55681">
    <property type="entry name" value="Class II aaRS and biotin synthetases"/>
    <property type="match status" value="1"/>
</dbReference>
<evidence type="ECO:0000256" key="16">
    <source>
        <dbReference type="PROSITE-ProRule" id="PRU00209"/>
    </source>
</evidence>
<dbReference type="InterPro" id="IPR012340">
    <property type="entry name" value="NA-bd_OB-fold"/>
</dbReference>
<evidence type="ECO:0000256" key="11">
    <source>
        <dbReference type="ARBA" id="ARBA00022884"/>
    </source>
</evidence>
<dbReference type="PROSITE" id="PS51447">
    <property type="entry name" value="FDX_ACB"/>
    <property type="match status" value="1"/>
</dbReference>
<dbReference type="OrthoDB" id="9805455at2"/>
<dbReference type="EC" id="6.1.1.20" evidence="15"/>
<proteinExistence type="inferred from homology"/>
<dbReference type="InterPro" id="IPR045864">
    <property type="entry name" value="aa-tRNA-synth_II/BPL/LPL"/>
</dbReference>
<evidence type="ECO:0000313" key="20">
    <source>
        <dbReference type="EMBL" id="QEL14284.1"/>
    </source>
</evidence>
<keyword evidence="13 15" id="KW-0030">Aminoacyl-tRNA synthetase</keyword>
<evidence type="ECO:0000259" key="19">
    <source>
        <dbReference type="PROSITE" id="PS51483"/>
    </source>
</evidence>
<dbReference type="KEGG" id="lrs:PX52LOC_01156"/>
<keyword evidence="5 16" id="KW-0820">tRNA-binding</keyword>
<evidence type="ECO:0000256" key="12">
    <source>
        <dbReference type="ARBA" id="ARBA00022917"/>
    </source>
</evidence>
<dbReference type="GO" id="GO:0009328">
    <property type="term" value="C:phenylalanine-tRNA ligase complex"/>
    <property type="evidence" value="ECO:0007669"/>
    <property type="project" value="TreeGrafter"/>
</dbReference>
<evidence type="ECO:0000256" key="5">
    <source>
        <dbReference type="ARBA" id="ARBA00022555"/>
    </source>
</evidence>
<feature type="binding site" evidence="15">
    <location>
        <position position="492"/>
    </location>
    <ligand>
        <name>Mg(2+)</name>
        <dbReference type="ChEBI" id="CHEBI:18420"/>
        <note>shared with alpha subunit</note>
    </ligand>
</feature>
<keyword evidence="11 16" id="KW-0694">RNA-binding</keyword>
<keyword evidence="9 15" id="KW-0067">ATP-binding</keyword>
<dbReference type="PANTHER" id="PTHR10947">
    <property type="entry name" value="PHENYLALANYL-TRNA SYNTHETASE BETA CHAIN AND LEUCINE-RICH REPEAT-CONTAINING PROTEIN 47"/>
    <property type="match status" value="1"/>
</dbReference>
<keyword evidence="8 15" id="KW-0547">Nucleotide-binding</keyword>
<reference evidence="21" key="1">
    <citation type="submission" date="2019-08" db="EMBL/GenBank/DDBJ databases">
        <title>Limnoglobus roseus gen. nov., sp. nov., a novel freshwater planctomycete with a giant genome from the family Gemmataceae.</title>
        <authorList>
            <person name="Kulichevskaya I.S."/>
            <person name="Naumoff D.G."/>
            <person name="Miroshnikov K."/>
            <person name="Ivanova A."/>
            <person name="Philippov D.A."/>
            <person name="Hakobyan A."/>
            <person name="Rijpstra I.C."/>
            <person name="Sinninghe Damste J.S."/>
            <person name="Liesack W."/>
            <person name="Dedysh S.N."/>
        </authorList>
    </citation>
    <scope>NUCLEOTIDE SEQUENCE [LARGE SCALE GENOMIC DNA]</scope>
    <source>
        <strain evidence="21">PX52</strain>
    </source>
</reference>
<dbReference type="CDD" id="cd00769">
    <property type="entry name" value="PheRS_beta_core"/>
    <property type="match status" value="1"/>
</dbReference>
<dbReference type="Pfam" id="PF17759">
    <property type="entry name" value="tRNA_synthFbeta"/>
    <property type="match status" value="1"/>
</dbReference>
<comment type="subcellular location">
    <subcellularLocation>
        <location evidence="1 15">Cytoplasm</location>
    </subcellularLocation>
</comment>
<comment type="subunit">
    <text evidence="3 15">Tetramer of two alpha and two beta subunits.</text>
</comment>
<evidence type="ECO:0000256" key="10">
    <source>
        <dbReference type="ARBA" id="ARBA00022842"/>
    </source>
</evidence>
<dbReference type="GO" id="GO:0004826">
    <property type="term" value="F:phenylalanine-tRNA ligase activity"/>
    <property type="evidence" value="ECO:0007669"/>
    <property type="project" value="UniProtKB-UniRule"/>
</dbReference>
<dbReference type="Proteomes" id="UP000324974">
    <property type="component" value="Chromosome"/>
</dbReference>
<dbReference type="Pfam" id="PF03484">
    <property type="entry name" value="B5"/>
    <property type="match status" value="1"/>
</dbReference>
<sequence length="841" mass="90860">MLVPLSWLKDYVELPKNPADLVERLTLAGLESSGLYVYGLPVPEGLRVKAENAGLPWDRDKIVVAKVLKIEKHPDAEKLKMVTVDYGAGEPKTVITGAPNIAPGQSGMKVVLGLKGSRYFYTDKDGKKTVFTLEPKKLRGIDNDAMCMSNFELGIAEDHDGIIILDDADPAPGTPLQDLLGDIVVELDVLPNMARCLSLLGIAREVAALTGGTVREPDLSVPTVADSASVKVEIENPKLCPRYSATIIRDVTIGPAPRWLGSRLRYAGMRPISNAVDITNYVMLEYGQPLHAFDYDVLVKRAGGVPTITVRSAKPGEKIKTLDGQDRELSPEDLVIADTVGAIAIAGVMGGLDTEVTATTKTILLESASFDFVSVRKTARKFNLFSEASTRFSKGVHPEVVGPAAKRAAQLFHQHAGGKVLSGVVDNYPAPLPPRVIELNKSEIHRVLGFELPPEEVERVLTALQFKVEPTLWGWTVTTPPTRLDIQAGAADLIEELARVSGYDKLPESLLAQEMPPPIGNRTLELEEHVRDLLVNEGLSEAITYSLSSEEAEGKLNPQSPGTVVPGLSVALKNPISPDRGILRRTLLPGLLAVAKANLESTDRVAMFELGPVFLPVAGQLPDEPARLAVVLTGRRGTAAWDQPAEKLPAADFYDLKGVVEQLAADLHLPKVAFQTVKTVPHLHPGRAAELLVAGQPVGTFGELHPKVAKAFEFKDRAVLVAELDLAAVLKLVPDRYPYRPFSTYPPAKRDLAVVVADDLPSEKVKAELVAAGGDLLSGVELFDVYRGDTLPPGTKSLAFALSYQAADRTLGDKEIQKAHEKIEGRLKHVLKAQIRGKDLT</sequence>
<evidence type="ECO:0000313" key="21">
    <source>
        <dbReference type="Proteomes" id="UP000324974"/>
    </source>
</evidence>
<evidence type="ECO:0000256" key="14">
    <source>
        <dbReference type="ARBA" id="ARBA00049255"/>
    </source>
</evidence>
<evidence type="ECO:0000256" key="3">
    <source>
        <dbReference type="ARBA" id="ARBA00011209"/>
    </source>
</evidence>
<dbReference type="SMART" id="SM00896">
    <property type="entry name" value="FDX-ACB"/>
    <property type="match status" value="1"/>
</dbReference>
<dbReference type="Pfam" id="PF01588">
    <property type="entry name" value="tRNA_bind"/>
    <property type="match status" value="1"/>
</dbReference>
<name>A0A5C1AAY3_9BACT</name>
<dbReference type="EMBL" id="CP042425">
    <property type="protein sequence ID" value="QEL14284.1"/>
    <property type="molecule type" value="Genomic_DNA"/>
</dbReference>
<dbReference type="GO" id="GO:0005524">
    <property type="term" value="F:ATP binding"/>
    <property type="evidence" value="ECO:0007669"/>
    <property type="project" value="UniProtKB-UniRule"/>
</dbReference>
<evidence type="ECO:0000259" key="17">
    <source>
        <dbReference type="PROSITE" id="PS50886"/>
    </source>
</evidence>
<dbReference type="GO" id="GO:0006432">
    <property type="term" value="P:phenylalanyl-tRNA aminoacylation"/>
    <property type="evidence" value="ECO:0007669"/>
    <property type="project" value="UniProtKB-UniRule"/>
</dbReference>
<evidence type="ECO:0000256" key="2">
    <source>
        <dbReference type="ARBA" id="ARBA00008653"/>
    </source>
</evidence>
<dbReference type="Gene3D" id="3.30.70.380">
    <property type="entry name" value="Ferrodoxin-fold anticodon-binding domain"/>
    <property type="match status" value="1"/>
</dbReference>
<dbReference type="Gene3D" id="3.30.930.10">
    <property type="entry name" value="Bira Bifunctional Protein, Domain 2"/>
    <property type="match status" value="1"/>
</dbReference>
<feature type="binding site" evidence="15">
    <location>
        <position position="495"/>
    </location>
    <ligand>
        <name>Mg(2+)</name>
        <dbReference type="ChEBI" id="CHEBI:18420"/>
        <note>shared with alpha subunit</note>
    </ligand>
</feature>
<dbReference type="InterPro" id="IPR005121">
    <property type="entry name" value="Fdx_antiC-bd"/>
</dbReference>
<dbReference type="CDD" id="cd02796">
    <property type="entry name" value="tRNA_bind_bactPheRS"/>
    <property type="match status" value="1"/>
</dbReference>
<evidence type="ECO:0000256" key="15">
    <source>
        <dbReference type="HAMAP-Rule" id="MF_00283"/>
    </source>
</evidence>
<gene>
    <name evidence="15" type="primary">pheT</name>
    <name evidence="20" type="ORF">PX52LOC_01156</name>
</gene>
<dbReference type="Gene3D" id="2.40.50.140">
    <property type="entry name" value="Nucleic acid-binding proteins"/>
    <property type="match status" value="1"/>
</dbReference>